<dbReference type="EMBL" id="CP031395">
    <property type="protein sequence ID" value="QBK04902.1"/>
    <property type="molecule type" value="Genomic_DNA"/>
</dbReference>
<reference evidence="1 2" key="1">
    <citation type="submission" date="2018-07" db="EMBL/GenBank/DDBJ databases">
        <title>Exploring interactions and the metabolic potential of the ultra-small soil bacteria Hylemonella gracilis.</title>
        <authorList>
            <person name="Tyc O."/>
            <person name="Kulkarni P."/>
            <person name="Gawehns F."/>
            <person name="Hundscheid M."/>
            <person name="Zweers H."/>
            <person name="Garbeva P."/>
        </authorList>
    </citation>
    <scope>NUCLEOTIDE SEQUENCE [LARGE SCALE GENOMIC DNA]</scope>
    <source>
        <strain evidence="1 2">NS1</strain>
    </source>
</reference>
<name>A0A4P6UII1_9BURK</name>
<dbReference type="Gene3D" id="2.60.120.10">
    <property type="entry name" value="Jelly Rolls"/>
    <property type="match status" value="1"/>
</dbReference>
<gene>
    <name evidence="1" type="ORF">DW355_09065</name>
</gene>
<evidence type="ECO:0008006" key="3">
    <source>
        <dbReference type="Google" id="ProtNLM"/>
    </source>
</evidence>
<dbReference type="InterPro" id="IPR014710">
    <property type="entry name" value="RmlC-like_jellyroll"/>
</dbReference>
<dbReference type="RefSeq" id="WP_131279455.1">
    <property type="nucleotide sequence ID" value="NZ_CP031395.1"/>
</dbReference>
<evidence type="ECO:0000313" key="1">
    <source>
        <dbReference type="EMBL" id="QBK04902.1"/>
    </source>
</evidence>
<dbReference type="InterPro" id="IPR011051">
    <property type="entry name" value="RmlC_Cupin_sf"/>
</dbReference>
<organism evidence="1 2">
    <name type="scientific">Hylemonella gracilis</name>
    <dbReference type="NCBI Taxonomy" id="80880"/>
    <lineage>
        <taxon>Bacteria</taxon>
        <taxon>Pseudomonadati</taxon>
        <taxon>Pseudomonadota</taxon>
        <taxon>Betaproteobacteria</taxon>
        <taxon>Burkholderiales</taxon>
        <taxon>Comamonadaceae</taxon>
        <taxon>Hylemonella</taxon>
    </lineage>
</organism>
<accession>A0A4P6UII1</accession>
<sequence>MSIPTPAASASPLRPASVARWHDEAPQIAHATAPTWVARGANFVVTVTDAQAGARLARQGQPDEYMVFLSESGATFRAGGQTLQAGPESLTIVPPGDSELVLQGPGQVVRLFSHRAQDLMALAGNAADYAEATPDVALLVPWPTPADGFKLRSYPLAQHTQADSNMRIFRCTNLMLNIMTPRLVARDVRKLSPHSHADFEQGSLALRGQWMHHMRYPWVPDMTAWREDEHIEVGSPSLTVIPPKVVHTSRNLNDGGAWLLDIFAPPRMDFASKPGKVANEQDYPLPAA</sequence>
<dbReference type="KEGG" id="hgr:DW355_09065"/>
<dbReference type="AlphaFoldDB" id="A0A4P6UII1"/>
<dbReference type="Proteomes" id="UP000292939">
    <property type="component" value="Chromosome"/>
</dbReference>
<dbReference type="SUPFAM" id="SSF51182">
    <property type="entry name" value="RmlC-like cupins"/>
    <property type="match status" value="1"/>
</dbReference>
<protein>
    <recommendedName>
        <fullName evidence="3">Cupin</fullName>
    </recommendedName>
</protein>
<evidence type="ECO:0000313" key="2">
    <source>
        <dbReference type="Proteomes" id="UP000292939"/>
    </source>
</evidence>
<proteinExistence type="predicted"/>
<dbReference type="OrthoDB" id="8882910at2"/>